<keyword evidence="3" id="KW-0408">Iron</keyword>
<evidence type="ECO:0000313" key="8">
    <source>
        <dbReference type="EMBL" id="RIW18559.1"/>
    </source>
</evidence>
<evidence type="ECO:0000256" key="1">
    <source>
        <dbReference type="ARBA" id="ARBA00022714"/>
    </source>
</evidence>
<dbReference type="Pfam" id="PF00355">
    <property type="entry name" value="Rieske"/>
    <property type="match status" value="1"/>
</dbReference>
<dbReference type="EMBL" id="QXML01000001">
    <property type="protein sequence ID" value="RIW18559.1"/>
    <property type="molecule type" value="Genomic_DNA"/>
</dbReference>
<dbReference type="OrthoDB" id="593800at2"/>
<dbReference type="PANTHER" id="PTHR21496">
    <property type="entry name" value="FERREDOXIN-RELATED"/>
    <property type="match status" value="1"/>
</dbReference>
<organism evidence="8 9">
    <name type="scientific">Algoriphagus lacus</name>
    <dbReference type="NCBI Taxonomy" id="2056311"/>
    <lineage>
        <taxon>Bacteria</taxon>
        <taxon>Pseudomonadati</taxon>
        <taxon>Bacteroidota</taxon>
        <taxon>Cytophagia</taxon>
        <taxon>Cytophagales</taxon>
        <taxon>Cyclobacteriaceae</taxon>
        <taxon>Algoriphagus</taxon>
    </lineage>
</organism>
<dbReference type="AlphaFoldDB" id="A0A418PWW2"/>
<dbReference type="Gene3D" id="2.102.10.10">
    <property type="entry name" value="Rieske [2Fe-2S] iron-sulphur domain"/>
    <property type="match status" value="1"/>
</dbReference>
<evidence type="ECO:0000313" key="9">
    <source>
        <dbReference type="Proteomes" id="UP000283522"/>
    </source>
</evidence>
<comment type="caution">
    <text evidence="8">The sequence shown here is derived from an EMBL/GenBank/DDBJ whole genome shotgun (WGS) entry which is preliminary data.</text>
</comment>
<protein>
    <submittedName>
        <fullName evidence="8">Rieske (2Fe-2S) protein</fullName>
    </submittedName>
</protein>
<reference evidence="8 9" key="1">
    <citation type="submission" date="2018-09" db="EMBL/GenBank/DDBJ databases">
        <authorList>
            <person name="Wang X."/>
            <person name="Du Z."/>
        </authorList>
    </citation>
    <scope>NUCLEOTIDE SEQUENCE [LARGE SCALE GENOMIC DNA]</scope>
    <source>
        <strain evidence="8 9">N3</strain>
    </source>
</reference>
<dbReference type="PANTHER" id="PTHR21496:SF0">
    <property type="entry name" value="RIESKE DOMAIN-CONTAINING PROTEIN"/>
    <property type="match status" value="1"/>
</dbReference>
<dbReference type="InterPro" id="IPR036922">
    <property type="entry name" value="Rieske_2Fe-2S_sf"/>
</dbReference>
<dbReference type="Proteomes" id="UP000283522">
    <property type="component" value="Unassembled WGS sequence"/>
</dbReference>
<evidence type="ECO:0000256" key="2">
    <source>
        <dbReference type="ARBA" id="ARBA00022723"/>
    </source>
</evidence>
<dbReference type="GO" id="GO:0051537">
    <property type="term" value="F:2 iron, 2 sulfur cluster binding"/>
    <property type="evidence" value="ECO:0007669"/>
    <property type="project" value="UniProtKB-KW"/>
</dbReference>
<evidence type="ECO:0000256" key="4">
    <source>
        <dbReference type="ARBA" id="ARBA00023014"/>
    </source>
</evidence>
<evidence type="ECO:0000256" key="6">
    <source>
        <dbReference type="ARBA" id="ARBA00038001"/>
    </source>
</evidence>
<sequence>MKEYVLGKTKEEVIKFLPERSIKKIQVGQHQLAGLRVGDQVYVFQAFCPHKGASLLEANINGAGEIICPLHQYRFDLKTGNVKAGYCEDLTVYMTRLDEDGLKITIP</sequence>
<feature type="domain" description="Rieske" evidence="7">
    <location>
        <begin position="14"/>
        <end position="104"/>
    </location>
</feature>
<accession>A0A418PWW2</accession>
<name>A0A418PWW2_9BACT</name>
<evidence type="ECO:0000256" key="5">
    <source>
        <dbReference type="ARBA" id="ARBA00034078"/>
    </source>
</evidence>
<dbReference type="GO" id="GO:0046872">
    <property type="term" value="F:metal ion binding"/>
    <property type="evidence" value="ECO:0007669"/>
    <property type="project" value="UniProtKB-KW"/>
</dbReference>
<dbReference type="InterPro" id="IPR017941">
    <property type="entry name" value="Rieske_2Fe-2S"/>
</dbReference>
<keyword evidence="2" id="KW-0479">Metal-binding</keyword>
<dbReference type="PROSITE" id="PS51296">
    <property type="entry name" value="RIESKE"/>
    <property type="match status" value="1"/>
</dbReference>
<comment type="cofactor">
    <cofactor evidence="5">
        <name>[2Fe-2S] cluster</name>
        <dbReference type="ChEBI" id="CHEBI:190135"/>
    </cofactor>
</comment>
<dbReference type="SUPFAM" id="SSF50022">
    <property type="entry name" value="ISP domain"/>
    <property type="match status" value="1"/>
</dbReference>
<keyword evidence="4" id="KW-0411">Iron-sulfur</keyword>
<gene>
    <name evidence="8" type="ORF">D0X99_02415</name>
</gene>
<evidence type="ECO:0000256" key="3">
    <source>
        <dbReference type="ARBA" id="ARBA00023004"/>
    </source>
</evidence>
<comment type="similarity">
    <text evidence="6">Belongs to the bacterial ring-hydroxylating dioxygenase ferredoxin component family.</text>
</comment>
<dbReference type="CDD" id="cd03467">
    <property type="entry name" value="Rieske"/>
    <property type="match status" value="1"/>
</dbReference>
<keyword evidence="1" id="KW-0001">2Fe-2S</keyword>
<keyword evidence="9" id="KW-1185">Reference proteome</keyword>
<proteinExistence type="inferred from homology"/>
<dbReference type="RefSeq" id="WP_119476036.1">
    <property type="nucleotide sequence ID" value="NZ_QXML01000001.1"/>
</dbReference>
<evidence type="ECO:0000259" key="7">
    <source>
        <dbReference type="PROSITE" id="PS51296"/>
    </source>
</evidence>